<dbReference type="AlphaFoldDB" id="A0A250K498"/>
<feature type="region of interest" description="Disordered" evidence="1">
    <location>
        <begin position="32"/>
        <end position="54"/>
    </location>
</feature>
<feature type="compositionally biased region" description="Pro residues" evidence="1">
    <location>
        <begin position="44"/>
        <end position="54"/>
    </location>
</feature>
<evidence type="ECO:0000313" key="2">
    <source>
        <dbReference type="EMBL" id="ATB50875.1"/>
    </source>
</evidence>
<dbReference type="RefSeq" id="WP_095960939.1">
    <property type="nucleotide sequence ID" value="NZ_CP022203.1"/>
</dbReference>
<evidence type="ECO:0008006" key="4">
    <source>
        <dbReference type="Google" id="ProtNLM"/>
    </source>
</evidence>
<gene>
    <name evidence="2" type="ORF">MYMAC_006532</name>
</gene>
<evidence type="ECO:0000313" key="3">
    <source>
        <dbReference type="Proteomes" id="UP000217343"/>
    </source>
</evidence>
<organism evidence="2 3">
    <name type="scientific">Corallococcus macrosporus DSM 14697</name>
    <dbReference type="NCBI Taxonomy" id="1189310"/>
    <lineage>
        <taxon>Bacteria</taxon>
        <taxon>Pseudomonadati</taxon>
        <taxon>Myxococcota</taxon>
        <taxon>Myxococcia</taxon>
        <taxon>Myxococcales</taxon>
        <taxon>Cystobacterineae</taxon>
        <taxon>Myxococcaceae</taxon>
        <taxon>Corallococcus</taxon>
    </lineage>
</organism>
<proteinExistence type="predicted"/>
<sequence length="570" mass="61376">MRHRAWGGGAAALVVAALALWWLWPEDAAAPDAPPRAPAERVEAPPPVSLPPRMAPAPVRAEGLRLRVVLRGDVPFEGEARVGVTSISDADRHMWEVSKREGRSGAGPEKLEDLANVSEWRPVEVTPSVTGGTLGPVPVPVAPLYRVVAWAPDGTFWLGDVVPESEDFTGVVEAVLSARAPTGVRVRLMGGRPEHGPFSLRVVRGVAQDVRDAERASELLPVVRHVAPDLASALSDEAVLPLPVGEPLELLPLPPDSAVLLQLQSTAGRVSKRVEVPLREGRVEPVVLDVDELFPEGVGQTVTLRGKVELEGTFIPPEGARLLGPGDVEVPLATDGRFVVSGLPSWEPSHFRVEVASPLSRRPVAATEQSFQFMPKPGVRDAEVTWRVPAYRWLVLRMDGAMRAQMEARTQKPYPVYVLQRWGEGARWELASAGAFIPEEDGMAVSILEPGRYRVLVSFSVHEVYASTAADVGEGNADGIVTFQVDVEGSDCEVLVTAGRKPVFGARVTASSDVSSLPPAWGLTDAEGRWRLGRVRPFGLHLEVEAEGYAPWTGEVSEACGRGGEVRVQL</sequence>
<dbReference type="Proteomes" id="UP000217343">
    <property type="component" value="Chromosome"/>
</dbReference>
<dbReference type="OrthoDB" id="5490054at2"/>
<name>A0A250K498_9BACT</name>
<reference evidence="2 3" key="1">
    <citation type="submission" date="2017-06" db="EMBL/GenBank/DDBJ databases">
        <title>Sequencing and comparative analysis of myxobacterial genomes.</title>
        <authorList>
            <person name="Rupp O."/>
            <person name="Goesmann A."/>
            <person name="Sogaard-Andersen L."/>
        </authorList>
    </citation>
    <scope>NUCLEOTIDE SEQUENCE [LARGE SCALE GENOMIC DNA]</scope>
    <source>
        <strain evidence="2 3">DSM 14697</strain>
    </source>
</reference>
<evidence type="ECO:0000256" key="1">
    <source>
        <dbReference type="SAM" id="MobiDB-lite"/>
    </source>
</evidence>
<protein>
    <recommendedName>
        <fullName evidence="4">Carboxypeptidase regulatory-like domain-containing protein</fullName>
    </recommendedName>
</protein>
<keyword evidence="3" id="KW-1185">Reference proteome</keyword>
<accession>A0A250K498</accession>
<dbReference type="EMBL" id="CP022203">
    <property type="protein sequence ID" value="ATB50875.1"/>
    <property type="molecule type" value="Genomic_DNA"/>
</dbReference>
<dbReference type="KEGG" id="mmas:MYMAC_006532"/>